<keyword evidence="2" id="KW-1185">Reference proteome</keyword>
<accession>A0AAV5W001</accession>
<feature type="non-terminal residue" evidence="1">
    <location>
        <position position="87"/>
    </location>
</feature>
<gene>
    <name evidence="1" type="ORF">PFISCL1PPCAC_16693</name>
</gene>
<name>A0AAV5W001_9BILA</name>
<comment type="caution">
    <text evidence="1">The sequence shown here is derived from an EMBL/GenBank/DDBJ whole genome shotgun (WGS) entry which is preliminary data.</text>
</comment>
<dbReference type="EMBL" id="BTSY01000004">
    <property type="protein sequence ID" value="GMT25396.1"/>
    <property type="molecule type" value="Genomic_DNA"/>
</dbReference>
<reference evidence="1" key="1">
    <citation type="submission" date="2023-10" db="EMBL/GenBank/DDBJ databases">
        <title>Genome assembly of Pristionchus species.</title>
        <authorList>
            <person name="Yoshida K."/>
            <person name="Sommer R.J."/>
        </authorList>
    </citation>
    <scope>NUCLEOTIDE SEQUENCE</scope>
    <source>
        <strain evidence="1">RS5133</strain>
    </source>
</reference>
<organism evidence="1 2">
    <name type="scientific">Pristionchus fissidentatus</name>
    <dbReference type="NCBI Taxonomy" id="1538716"/>
    <lineage>
        <taxon>Eukaryota</taxon>
        <taxon>Metazoa</taxon>
        <taxon>Ecdysozoa</taxon>
        <taxon>Nematoda</taxon>
        <taxon>Chromadorea</taxon>
        <taxon>Rhabditida</taxon>
        <taxon>Rhabditina</taxon>
        <taxon>Diplogasteromorpha</taxon>
        <taxon>Diplogasteroidea</taxon>
        <taxon>Neodiplogasteridae</taxon>
        <taxon>Pristionchus</taxon>
    </lineage>
</organism>
<proteinExistence type="predicted"/>
<sequence length="87" mass="9378">RARDEGETTFVLLQQLIVTVQSATAGSLLLSLGVSDGNLDSLTGLERLHFDCSSNLGDRVSVSDRLDSKHLGTKDRTGVDEVKVHLL</sequence>
<evidence type="ECO:0000313" key="1">
    <source>
        <dbReference type="EMBL" id="GMT25396.1"/>
    </source>
</evidence>
<feature type="non-terminal residue" evidence="1">
    <location>
        <position position="1"/>
    </location>
</feature>
<protein>
    <submittedName>
        <fullName evidence="1">Uncharacterized protein</fullName>
    </submittedName>
</protein>
<dbReference type="Proteomes" id="UP001432322">
    <property type="component" value="Unassembled WGS sequence"/>
</dbReference>
<dbReference type="AlphaFoldDB" id="A0AAV5W001"/>
<evidence type="ECO:0000313" key="2">
    <source>
        <dbReference type="Proteomes" id="UP001432322"/>
    </source>
</evidence>